<dbReference type="EMBL" id="AZGY01000006">
    <property type="protein sequence ID" value="KZZ97599.1"/>
    <property type="molecule type" value="Genomic_DNA"/>
</dbReference>
<feature type="compositionally biased region" description="Basic and acidic residues" evidence="2">
    <location>
        <begin position="179"/>
        <end position="200"/>
    </location>
</feature>
<evidence type="ECO:0000256" key="1">
    <source>
        <dbReference type="ARBA" id="ARBA00007355"/>
    </source>
</evidence>
<dbReference type="Pfam" id="PF05071">
    <property type="entry name" value="NDUFA12"/>
    <property type="match status" value="1"/>
</dbReference>
<sequence>MPKVGPLAQIWYRWKALRLPWRKRFFVERNRAVEKPFYVPGVALLVPQTLTYSFPRPFSVSDDAGYDLQGNTFWEFRLSSDTRWRRIVKYPRSTPYSQVAVTPLWHQWLRHTRAEPPSLEEQTGDVVRQERMKFLAKEADERWEAKPRVMESSSPTARPAALLGEEGSLLPPKKKKSREKQQQSRDGGDGGHDPWARAREAQQGQGETWQPTSWTPPAPTNKR</sequence>
<dbReference type="PANTHER" id="PTHR32470:SF2">
    <property type="entry name" value="NADH DEHYDROGENASE [UBIQUINONE] 1 ALPHA SUBCOMPLEX ASSEMBLY FACTOR 2"/>
    <property type="match status" value="1"/>
</dbReference>
<protein>
    <submittedName>
        <fullName evidence="3">NADH:ubiquinone oxidoreductase, 17.2kDa subunit</fullName>
    </submittedName>
</protein>
<dbReference type="PANTHER" id="PTHR32470">
    <property type="entry name" value="ADH DEHYDROGENASE [UBIQUINONE] 1 ALPHA SUBCOMPLEX ASSEMBLY FACTOR 2"/>
    <property type="match status" value="1"/>
</dbReference>
<evidence type="ECO:0000313" key="4">
    <source>
        <dbReference type="Proteomes" id="UP000078544"/>
    </source>
</evidence>
<gene>
    <name evidence="3" type="ORF">AAL_03563</name>
</gene>
<evidence type="ECO:0000313" key="3">
    <source>
        <dbReference type="EMBL" id="KZZ97599.1"/>
    </source>
</evidence>
<comment type="caution">
    <text evidence="3">The sequence shown here is derived from an EMBL/GenBank/DDBJ whole genome shotgun (WGS) entry which is preliminary data.</text>
</comment>
<name>A0A168DCQ2_9HYPO</name>
<dbReference type="GO" id="GO:0005739">
    <property type="term" value="C:mitochondrion"/>
    <property type="evidence" value="ECO:0007669"/>
    <property type="project" value="TreeGrafter"/>
</dbReference>
<feature type="compositionally biased region" description="Pro residues" evidence="2">
    <location>
        <begin position="214"/>
        <end position="223"/>
    </location>
</feature>
<comment type="similarity">
    <text evidence="1">Belongs to the complex I NDUFA12 subunit family.</text>
</comment>
<organism evidence="3 4">
    <name type="scientific">Moelleriella libera RCEF 2490</name>
    <dbReference type="NCBI Taxonomy" id="1081109"/>
    <lineage>
        <taxon>Eukaryota</taxon>
        <taxon>Fungi</taxon>
        <taxon>Dikarya</taxon>
        <taxon>Ascomycota</taxon>
        <taxon>Pezizomycotina</taxon>
        <taxon>Sordariomycetes</taxon>
        <taxon>Hypocreomycetidae</taxon>
        <taxon>Hypocreales</taxon>
        <taxon>Clavicipitaceae</taxon>
        <taxon>Moelleriella</taxon>
    </lineage>
</organism>
<dbReference type="InterPro" id="IPR007763">
    <property type="entry name" value="NDUFA12"/>
</dbReference>
<feature type="region of interest" description="Disordered" evidence="2">
    <location>
        <begin position="144"/>
        <end position="223"/>
    </location>
</feature>
<dbReference type="OrthoDB" id="10255576at2759"/>
<reference evidence="3 4" key="1">
    <citation type="journal article" date="2016" name="Genome Biol. Evol.">
        <title>Divergent and convergent evolution of fungal pathogenicity.</title>
        <authorList>
            <person name="Shang Y."/>
            <person name="Xiao G."/>
            <person name="Zheng P."/>
            <person name="Cen K."/>
            <person name="Zhan S."/>
            <person name="Wang C."/>
        </authorList>
    </citation>
    <scope>NUCLEOTIDE SEQUENCE [LARGE SCALE GENOMIC DNA]</scope>
    <source>
        <strain evidence="3 4">RCEF 2490</strain>
    </source>
</reference>
<keyword evidence="4" id="KW-1185">Reference proteome</keyword>
<dbReference type="STRING" id="1081109.A0A168DCQ2"/>
<proteinExistence type="inferred from homology"/>
<evidence type="ECO:0000256" key="2">
    <source>
        <dbReference type="SAM" id="MobiDB-lite"/>
    </source>
</evidence>
<dbReference type="Proteomes" id="UP000078544">
    <property type="component" value="Unassembled WGS sequence"/>
</dbReference>
<dbReference type="GO" id="GO:0045271">
    <property type="term" value="C:respiratory chain complex I"/>
    <property type="evidence" value="ECO:0007669"/>
    <property type="project" value="InterPro"/>
</dbReference>
<accession>A0A168DCQ2</accession>
<dbReference type="GO" id="GO:0032981">
    <property type="term" value="P:mitochondrial respiratory chain complex I assembly"/>
    <property type="evidence" value="ECO:0007669"/>
    <property type="project" value="TreeGrafter"/>
</dbReference>
<feature type="compositionally biased region" description="Polar residues" evidence="2">
    <location>
        <begin position="202"/>
        <end position="213"/>
    </location>
</feature>
<keyword evidence="3" id="KW-0830">Ubiquinone</keyword>
<dbReference type="InterPro" id="IPR052618">
    <property type="entry name" value="ComplexI_NDUFA12"/>
</dbReference>
<dbReference type="AlphaFoldDB" id="A0A168DCQ2"/>